<reference evidence="3 4" key="1">
    <citation type="submission" date="2016-11" db="EMBL/GenBank/DDBJ databases">
        <authorList>
            <person name="Varghese N."/>
            <person name="Submissions S."/>
        </authorList>
    </citation>
    <scope>NUCLEOTIDE SEQUENCE [LARGE SCALE GENOMIC DNA]</scope>
    <source>
        <strain evidence="3 4">DSM 19027</strain>
    </source>
</reference>
<keyword evidence="4" id="KW-1185">Reference proteome</keyword>
<dbReference type="RefSeq" id="WP_149679336.1">
    <property type="nucleotide sequence ID" value="NZ_DAONMB010000051.1"/>
</dbReference>
<feature type="region of interest" description="Disordered" evidence="2">
    <location>
        <begin position="116"/>
        <end position="144"/>
    </location>
</feature>
<dbReference type="PANTHER" id="PTHR35024:SF4">
    <property type="entry name" value="POLYMER-FORMING CYTOSKELETAL PROTEIN"/>
    <property type="match status" value="1"/>
</dbReference>
<dbReference type="EMBL" id="FQZP01000048">
    <property type="protein sequence ID" value="SHJ38482.1"/>
    <property type="molecule type" value="Genomic_DNA"/>
</dbReference>
<evidence type="ECO:0000256" key="1">
    <source>
        <dbReference type="ARBA" id="ARBA00044755"/>
    </source>
</evidence>
<proteinExistence type="inferred from homology"/>
<evidence type="ECO:0000256" key="2">
    <source>
        <dbReference type="SAM" id="MobiDB-lite"/>
    </source>
</evidence>
<dbReference type="Pfam" id="PF04519">
    <property type="entry name" value="Bactofilin"/>
    <property type="match status" value="1"/>
</dbReference>
<comment type="similarity">
    <text evidence="1">Belongs to the bactofilin family.</text>
</comment>
<sequence length="144" mass="15323">MLKKKNAPASMDTVIGEYTTIIGNVDSEGSLKILGKVEGDIKAGGDIYIESTSSITGNIYGSNVYVSGKIKGNIIAKGILHLQAQARLYGDIEVTSIVTDEGAIFQGNCKMIDLPEEEAAATSTGKTRSRLKIKREEPADESAE</sequence>
<dbReference type="InterPro" id="IPR007607">
    <property type="entry name" value="BacA/B"/>
</dbReference>
<name>A0A1M6IVM0_9FIRM</name>
<protein>
    <submittedName>
        <fullName evidence="3">Protein CcmA, bactofilin family</fullName>
    </submittedName>
</protein>
<evidence type="ECO:0000313" key="4">
    <source>
        <dbReference type="Proteomes" id="UP000324781"/>
    </source>
</evidence>
<dbReference type="Proteomes" id="UP000324781">
    <property type="component" value="Unassembled WGS sequence"/>
</dbReference>
<dbReference type="OrthoDB" id="9802488at2"/>
<dbReference type="AlphaFoldDB" id="A0A1M6IVM0"/>
<gene>
    <name evidence="3" type="ORF">SAMN05444373_10488</name>
</gene>
<organism evidence="3 4">
    <name type="scientific">Thermoclostridium caenicola</name>
    <dbReference type="NCBI Taxonomy" id="659425"/>
    <lineage>
        <taxon>Bacteria</taxon>
        <taxon>Bacillati</taxon>
        <taxon>Bacillota</taxon>
        <taxon>Clostridia</taxon>
        <taxon>Eubacteriales</taxon>
        <taxon>Oscillospiraceae</taxon>
        <taxon>Thermoclostridium</taxon>
    </lineage>
</organism>
<evidence type="ECO:0000313" key="3">
    <source>
        <dbReference type="EMBL" id="SHJ38482.1"/>
    </source>
</evidence>
<accession>A0A1M6IVM0</accession>
<dbReference type="PANTHER" id="PTHR35024">
    <property type="entry name" value="HYPOTHETICAL CYTOSOLIC PROTEIN"/>
    <property type="match status" value="1"/>
</dbReference>